<feature type="disulfide bond" evidence="7">
    <location>
        <begin position="91"/>
        <end position="104"/>
    </location>
</feature>
<reference evidence="10" key="2">
    <citation type="submission" date="2025-09" db="UniProtKB">
        <authorList>
            <consortium name="Ensembl"/>
        </authorList>
    </citation>
    <scope>IDENTIFICATION</scope>
</reference>
<dbReference type="GO" id="GO:0043065">
    <property type="term" value="P:positive regulation of apoptotic process"/>
    <property type="evidence" value="ECO:0007669"/>
    <property type="project" value="TreeGrafter"/>
</dbReference>
<keyword evidence="11" id="KW-1185">Reference proteome</keyword>
<dbReference type="InterPro" id="IPR001368">
    <property type="entry name" value="TNFR/NGFR_Cys_rich_reg"/>
</dbReference>
<keyword evidence="5" id="KW-0675">Receptor</keyword>
<comment type="subcellular location">
    <subcellularLocation>
        <location evidence="1">Membrane</location>
    </subcellularLocation>
</comment>
<evidence type="ECO:0000313" key="11">
    <source>
        <dbReference type="Proteomes" id="UP000694391"/>
    </source>
</evidence>
<dbReference type="CDD" id="cd15837">
    <property type="entry name" value="TNFRSF26"/>
    <property type="match status" value="1"/>
</dbReference>
<dbReference type="PANTHER" id="PTHR46330">
    <property type="entry name" value="TUMOR NECROSIS FACTOR RECEPTOR SUPERFAMILY MEMBER 10B"/>
    <property type="match status" value="1"/>
</dbReference>
<feature type="disulfide bond" evidence="7">
    <location>
        <begin position="114"/>
        <end position="129"/>
    </location>
</feature>
<dbReference type="AlphaFoldDB" id="A0A8C0KXP6"/>
<dbReference type="SMART" id="SM00208">
    <property type="entry name" value="TNFR"/>
    <property type="match status" value="3"/>
</dbReference>
<dbReference type="GeneTree" id="ENSGT00930000151070"/>
<accession>A0A8C0KXP6</accession>
<proteinExistence type="predicted"/>
<evidence type="ECO:0000256" key="4">
    <source>
        <dbReference type="ARBA" id="ARBA00023157"/>
    </source>
</evidence>
<feature type="domain" description="TNFR-Cys" evidence="9">
    <location>
        <begin position="72"/>
        <end position="112"/>
    </location>
</feature>
<dbReference type="InterPro" id="IPR052491">
    <property type="entry name" value="TNFRSF10"/>
</dbReference>
<dbReference type="GO" id="GO:0036462">
    <property type="term" value="P:TRAIL-activated apoptotic signaling pathway"/>
    <property type="evidence" value="ECO:0007669"/>
    <property type="project" value="TreeGrafter"/>
</dbReference>
<feature type="repeat" description="TNFR-Cys" evidence="7">
    <location>
        <begin position="113"/>
        <end position="151"/>
    </location>
</feature>
<feature type="repeat" description="TNFR-Cys" evidence="7">
    <location>
        <begin position="72"/>
        <end position="112"/>
    </location>
</feature>
<dbReference type="Proteomes" id="UP000694391">
    <property type="component" value="Unplaced"/>
</dbReference>
<name>A0A8C0KXP6_CANLU</name>
<feature type="signal peptide" evidence="8">
    <location>
        <begin position="1"/>
        <end position="28"/>
    </location>
</feature>
<dbReference type="Pfam" id="PF00020">
    <property type="entry name" value="TNFR_c6"/>
    <property type="match status" value="2"/>
</dbReference>
<dbReference type="PANTHER" id="PTHR46330:SF14">
    <property type="entry name" value="TUMOR NECROSIS FACTOR RECEPTOR SUPERFAMILY MEMBER 1A"/>
    <property type="match status" value="1"/>
</dbReference>
<protein>
    <submittedName>
        <fullName evidence="10">Tumor necrosis factor receptor superfamily member 26-like</fullName>
    </submittedName>
</protein>
<evidence type="ECO:0000259" key="9">
    <source>
        <dbReference type="PROSITE" id="PS50050"/>
    </source>
</evidence>
<evidence type="ECO:0000256" key="2">
    <source>
        <dbReference type="ARBA" id="ARBA00022737"/>
    </source>
</evidence>
<dbReference type="SUPFAM" id="SSF57586">
    <property type="entry name" value="TNF receptor-like"/>
    <property type="match status" value="2"/>
</dbReference>
<evidence type="ECO:0000256" key="1">
    <source>
        <dbReference type="ARBA" id="ARBA00004370"/>
    </source>
</evidence>
<evidence type="ECO:0000313" key="10">
    <source>
        <dbReference type="Ensembl" id="ENSCAFP00020021735.1"/>
    </source>
</evidence>
<dbReference type="Ensembl" id="ENSCAFT00020025167.1">
    <property type="protein sequence ID" value="ENSCAFP00020021735.1"/>
    <property type="gene ID" value="ENSCAFG00020017184.1"/>
</dbReference>
<keyword evidence="3" id="KW-0472">Membrane</keyword>
<keyword evidence="6" id="KW-0325">Glycoprotein</keyword>
<keyword evidence="2" id="KW-0677">Repeat</keyword>
<dbReference type="GO" id="GO:0005886">
    <property type="term" value="C:plasma membrane"/>
    <property type="evidence" value="ECO:0007669"/>
    <property type="project" value="TreeGrafter"/>
</dbReference>
<keyword evidence="4 7" id="KW-1015">Disulfide bond</keyword>
<keyword evidence="8" id="KW-0732">Signal</keyword>
<feature type="disulfide bond" evidence="7">
    <location>
        <begin position="94"/>
        <end position="112"/>
    </location>
</feature>
<comment type="caution">
    <text evidence="7">Lacks conserved residue(s) required for the propagation of feature annotation.</text>
</comment>
<feature type="domain" description="TNFR-Cys" evidence="9">
    <location>
        <begin position="113"/>
        <end position="151"/>
    </location>
</feature>
<sequence length="227" mass="25096">MLPEWRVLGRAWAVCPLLLLLKVRVPMAAIVSDCMEYEYKPEGLNLCCEKCPAGHYVSKHCDKNHGAGVCSPCEPGSYLPYRNGETNCRLCSRCREDQEVVSPCTATRDQQCQCKPGYFCDSENCVENCFRCQSCPDHVSSPCNATRDTVCNTQDTTDTSEKKPEGGSLQMFVLVVITITSSSSSSSSPSSSSSFTAIKRKEGWTNKAALLRYCSLRTPKITSQPWT</sequence>
<dbReference type="InterPro" id="IPR034062">
    <property type="entry name" value="TNFRSF26_N"/>
</dbReference>
<reference evidence="10" key="1">
    <citation type="submission" date="2025-08" db="UniProtKB">
        <authorList>
            <consortium name="Ensembl"/>
        </authorList>
    </citation>
    <scope>IDENTIFICATION</scope>
</reference>
<dbReference type="GO" id="GO:0009986">
    <property type="term" value="C:cell surface"/>
    <property type="evidence" value="ECO:0007669"/>
    <property type="project" value="TreeGrafter"/>
</dbReference>
<organism evidence="10 11">
    <name type="scientific">Canis lupus dingo</name>
    <name type="common">dingo</name>
    <dbReference type="NCBI Taxonomy" id="286419"/>
    <lineage>
        <taxon>Eukaryota</taxon>
        <taxon>Metazoa</taxon>
        <taxon>Chordata</taxon>
        <taxon>Craniata</taxon>
        <taxon>Vertebrata</taxon>
        <taxon>Euteleostomi</taxon>
        <taxon>Mammalia</taxon>
        <taxon>Eutheria</taxon>
        <taxon>Laurasiatheria</taxon>
        <taxon>Carnivora</taxon>
        <taxon>Caniformia</taxon>
        <taxon>Canidae</taxon>
        <taxon>Canis</taxon>
    </lineage>
</organism>
<dbReference type="Gene3D" id="2.10.50.10">
    <property type="entry name" value="Tumor Necrosis Factor Receptor, subunit A, domain 2"/>
    <property type="match status" value="2"/>
</dbReference>
<evidence type="ECO:0000256" key="8">
    <source>
        <dbReference type="SAM" id="SignalP"/>
    </source>
</evidence>
<evidence type="ECO:0000256" key="5">
    <source>
        <dbReference type="ARBA" id="ARBA00023170"/>
    </source>
</evidence>
<evidence type="ECO:0000256" key="7">
    <source>
        <dbReference type="PROSITE-ProRule" id="PRU00206"/>
    </source>
</evidence>
<gene>
    <name evidence="10" type="primary">LOC112663206</name>
</gene>
<feature type="chain" id="PRO_5034040499" evidence="8">
    <location>
        <begin position="29"/>
        <end position="227"/>
    </location>
</feature>
<evidence type="ECO:0000256" key="6">
    <source>
        <dbReference type="ARBA" id="ARBA00023180"/>
    </source>
</evidence>
<feature type="disulfide bond" evidence="7">
    <location>
        <begin position="73"/>
        <end position="88"/>
    </location>
</feature>
<evidence type="ECO:0000256" key="3">
    <source>
        <dbReference type="ARBA" id="ARBA00023136"/>
    </source>
</evidence>
<dbReference type="PROSITE" id="PS50050">
    <property type="entry name" value="TNFR_NGFR_2"/>
    <property type="match status" value="2"/>
</dbReference>